<feature type="active site" description="Charge relay system" evidence="10 11">
    <location>
        <position position="215"/>
    </location>
</feature>
<dbReference type="PRINTS" id="PR00723">
    <property type="entry name" value="SUBTILISIN"/>
</dbReference>
<evidence type="ECO:0000256" key="5">
    <source>
        <dbReference type="ARBA" id="ARBA00022737"/>
    </source>
</evidence>
<dbReference type="SMART" id="SM00261">
    <property type="entry name" value="FU"/>
    <property type="match status" value="18"/>
</dbReference>
<dbReference type="SUPFAM" id="SSF57184">
    <property type="entry name" value="Growth factor receptor domain"/>
    <property type="match status" value="7"/>
</dbReference>
<dbReference type="InterPro" id="IPR038466">
    <property type="entry name" value="S8_pro-domain_sf"/>
</dbReference>
<dbReference type="PROSITE" id="PS51829">
    <property type="entry name" value="P_HOMO_B"/>
    <property type="match status" value="1"/>
</dbReference>
<evidence type="ECO:0000256" key="2">
    <source>
        <dbReference type="ARBA" id="ARBA00022670"/>
    </source>
</evidence>
<evidence type="ECO:0000259" key="15">
    <source>
        <dbReference type="PROSITE" id="PS51829"/>
    </source>
</evidence>
<dbReference type="Proteomes" id="UP000316079">
    <property type="component" value="Unassembled WGS sequence"/>
</dbReference>
<dbReference type="FunFam" id="3.30.70.850:FF:000001">
    <property type="entry name" value="Proprotein convertase subtilisin/kexin type 5"/>
    <property type="match status" value="1"/>
</dbReference>
<dbReference type="Gene3D" id="3.30.70.850">
    <property type="entry name" value="Peptidase S8, pro-domain"/>
    <property type="match status" value="1"/>
</dbReference>
<feature type="transmembrane region" description="Helical" evidence="13">
    <location>
        <begin position="1633"/>
        <end position="1653"/>
    </location>
</feature>
<comment type="similarity">
    <text evidence="1 11 12">Belongs to the peptidase S8 family.</text>
</comment>
<dbReference type="InterPro" id="IPR008979">
    <property type="entry name" value="Galactose-bd-like_sf"/>
</dbReference>
<keyword evidence="2 11" id="KW-0645">Protease</keyword>
<dbReference type="InterPro" id="IPR006212">
    <property type="entry name" value="Furin_repeat"/>
</dbReference>
<keyword evidence="13" id="KW-0472">Membrane</keyword>
<evidence type="ECO:0000313" key="16">
    <source>
        <dbReference type="EMBL" id="TRY60185.1"/>
    </source>
</evidence>
<dbReference type="CDD" id="cd04059">
    <property type="entry name" value="Peptidases_S8_Protein_convertases_Kexins_Furin-like"/>
    <property type="match status" value="1"/>
</dbReference>
<dbReference type="InterPro" id="IPR023828">
    <property type="entry name" value="Peptidase_S8_Ser-AS"/>
</dbReference>
<dbReference type="PROSITE" id="PS51892">
    <property type="entry name" value="SUBTILASE"/>
    <property type="match status" value="1"/>
</dbReference>
<dbReference type="InterPro" id="IPR022398">
    <property type="entry name" value="Peptidase_S8_His-AS"/>
</dbReference>
<dbReference type="InterPro" id="IPR036852">
    <property type="entry name" value="Peptidase_S8/S53_dom_sf"/>
</dbReference>
<evidence type="ECO:0000256" key="12">
    <source>
        <dbReference type="RuleBase" id="RU003355"/>
    </source>
</evidence>
<keyword evidence="5" id="KW-0677">Repeat</keyword>
<dbReference type="FunFam" id="2.10.220.10:FF:000011">
    <property type="entry name" value="Proprotein convertase subtilisin/kexin type 5"/>
    <property type="match status" value="1"/>
</dbReference>
<dbReference type="PROSITE" id="PS00138">
    <property type="entry name" value="SUBTILASE_SER"/>
    <property type="match status" value="1"/>
</dbReference>
<dbReference type="Gene3D" id="3.40.50.200">
    <property type="entry name" value="Peptidase S8/S53 domain"/>
    <property type="match status" value="1"/>
</dbReference>
<evidence type="ECO:0000256" key="14">
    <source>
        <dbReference type="SAM" id="SignalP"/>
    </source>
</evidence>
<dbReference type="InterPro" id="IPR023827">
    <property type="entry name" value="Peptidase_S8_Asp-AS"/>
</dbReference>
<evidence type="ECO:0000256" key="7">
    <source>
        <dbReference type="ARBA" id="ARBA00022825"/>
    </source>
</evidence>
<keyword evidence="9" id="KW-0325">Glycoprotein</keyword>
<dbReference type="Gene3D" id="2.60.120.260">
    <property type="entry name" value="Galactose-binding domain-like"/>
    <property type="match status" value="1"/>
</dbReference>
<evidence type="ECO:0000313" key="17">
    <source>
        <dbReference type="Proteomes" id="UP000316079"/>
    </source>
</evidence>
<dbReference type="InterPro" id="IPR015500">
    <property type="entry name" value="Peptidase_S8_subtilisin-rel"/>
</dbReference>
<dbReference type="GO" id="GO:0004252">
    <property type="term" value="F:serine-type endopeptidase activity"/>
    <property type="evidence" value="ECO:0007669"/>
    <property type="project" value="UniProtKB-UniRule"/>
</dbReference>
<protein>
    <recommendedName>
        <fullName evidence="15">P/Homo B domain-containing protein</fullName>
    </recommendedName>
</protein>
<dbReference type="PROSITE" id="PS00137">
    <property type="entry name" value="SUBTILASE_HIS"/>
    <property type="match status" value="1"/>
</dbReference>
<evidence type="ECO:0000256" key="4">
    <source>
        <dbReference type="ARBA" id="ARBA00022729"/>
    </source>
</evidence>
<evidence type="ECO:0000256" key="1">
    <source>
        <dbReference type="ARBA" id="ARBA00011073"/>
    </source>
</evidence>
<dbReference type="InterPro" id="IPR000742">
    <property type="entry name" value="EGF"/>
</dbReference>
<dbReference type="OrthoDB" id="300641at2759"/>
<proteinExistence type="inferred from homology"/>
<feature type="signal peptide" evidence="14">
    <location>
        <begin position="1"/>
        <end position="25"/>
    </location>
</feature>
<dbReference type="PANTHER" id="PTHR42884">
    <property type="entry name" value="PROPROTEIN CONVERTASE SUBTILISIN/KEXIN-RELATED"/>
    <property type="match status" value="1"/>
</dbReference>
<evidence type="ECO:0000256" key="6">
    <source>
        <dbReference type="ARBA" id="ARBA00022801"/>
    </source>
</evidence>
<dbReference type="Pfam" id="PF14843">
    <property type="entry name" value="GF_recep_IV"/>
    <property type="match status" value="1"/>
</dbReference>
<name>A0A553N425_9TELE</name>
<sequence>MVLNSLPCVLVSLGLLFLSSPLCKARIYTNHWAVRIAGGPEQAELVASKYGYQNLGQIGDLKDYYHFFHSRTIKRSTLFSRGTHSFITMEPKVEWVQQQVVKRRIKRDYKPSFLGPLQSSMAQPSSIYFNDAKWSSMWYIHCNDNIHNCQSDMNIVGAWKRGYTGKDVVVTILDDGIERNHPDLIQNYDNDASYDVNGNDIDPMPRYDASNENKHGTRCAGEVAASANNSHCTVGIAYNAKIGGVRMLDGDVTDMVEAKSLSLNPQHIDIYSASWGPDDDGKTVDGPASLARQAFENGIRLGRKGRGSIFVWASGNGGRSRDHCSCDGYTNSIYTISISSTAESGRKPWYLEECSSTLTTTYSSGENYDRKIITTDLRQRCTDSHTGTSASAPMAAGIIALALEANSFLTWRDVQHIIVKTSRAGHLSAPDWKTNAAGYNVSHLYGFGLMDAEAMVKEAEHWKQVPQQHICVENADKQIRTIRPEHVVRSVYKATGCTDNANHHVIYLEHVVVRITITHPRRGDLSINLTSPSGTKSQLLANRLFDHSMEGFKNWEFMTTHCWGEKAAGDWILEIYDSPSQLRSQKAPGKLKEWSLVLYGTSAHPYSFRSDKPRSLAEPHPDEEYSEEYLGTCHPECGENGCEGPGPQQCITCLHYFLKFKNNTKMCVPECPSGFFRDDKKRCKKCSPLCESCVGSRSDQCSTCRTGLFLVEGANNCVSSCLDGFYLEKEVCHKCSENCKKCVSASVCTECQPRLSLHGNKCQLSCEAGTYYNGHRRTCEKCHSSCATCAGTGMEACNECAPGFYFEEWRCVSSCSPGYYLAEQTTDNGDTQKSCQKCDHTCFACSGAGERNCSSCASGYNLENGVCVVSTICKDGEYLSELDECKPCYSTCYKCTGPEKEDCLSCSTPRLLDNGQCVIRCDPGKYVRDGRCHLCHHTCLECTDEGPDNCTSCSQDHFGVERFLFERQCRESCPEGFSHSSRGTCDACPPNCTVCTSSGHCVHCAPSFYSKDGLCTRLECGVGAEVDPDLEDCVTCEEGCKNCLSAIPVPSGDPERCLACLPEYYQLGWSCHKTCPMRMYEEKSIMKCSRCDENCENCDASECYLCEEGFFLLDGKCAKTCKEGFYGDVKQECEPCHRTCRTCGGPKDDDCDACEDDMFLQKGQCVSRKLMKCPDGNFPNGDGSACEKCDSSCKTCSGPGSDHCDSCEKEQPDLRARVSSCDLWEHTERALRGLFGWMFDLGYPEADACLSCAPGCASCEGEASKCLGCEEGFLYFKHSCVQQCPIRHFVKNGVCERCPNSCTECDQTGKCSGCDEYFFLHMNKCVFDCPVGYFPRMEQKKCVACHGDCAACNGPDEDDCTSCKSYKHMRYNGKCLVHCPAETESMMLDVNGHCEFISVCPPNTFTDKNRKCQPCHKSCAQCSGAGKEHCISCNTKHFLLNQTCVPVCPNGYYEDEHKQECVECHVNCASCRGHHSNDCVSCKADLLLLGHSCFTSCPPSFFVNTSSRACQECDHTCEECSGSSGFCLSCRDGYLLLRHSGQMTPVGHVTLPAMNVRALGLMTAPGVLLSSASRRMGGVCPAVEIPLTLGPLDCLPQSAASAMISMALPDECIVLLNYNIVDKDPATSGHPGLIVFITILVLVSLWVAIFLFLHFRQRLTSKSSLLKTNGYDKIQDGPFTSATLNDSLQMDYCDKEEAQDEEEEDEDIVYMGRDGIVYRKFKYSMLEGDEEVEEEEVELEYDDEVYMIT</sequence>
<evidence type="ECO:0000256" key="13">
    <source>
        <dbReference type="SAM" id="Phobius"/>
    </source>
</evidence>
<dbReference type="PROSITE" id="PS00136">
    <property type="entry name" value="SUBTILASE_ASP"/>
    <property type="match status" value="1"/>
</dbReference>
<keyword evidence="4 14" id="KW-0732">Signal</keyword>
<keyword evidence="8" id="KW-0865">Zymogen</keyword>
<dbReference type="GO" id="GO:0005802">
    <property type="term" value="C:trans-Golgi network"/>
    <property type="evidence" value="ECO:0007669"/>
    <property type="project" value="TreeGrafter"/>
</dbReference>
<evidence type="ECO:0000256" key="10">
    <source>
        <dbReference type="PIRSR" id="PIRSR615500-1"/>
    </source>
</evidence>
<dbReference type="PANTHER" id="PTHR42884:SF7">
    <property type="entry name" value="PROPROTEIN CONVERTASE SUBTILISIN_KEXIN TYPE 5"/>
    <property type="match status" value="1"/>
</dbReference>
<dbReference type="FunFam" id="3.40.50.200:FF:000002">
    <property type="entry name" value="Proprotein convertase subtilisin/kexin type 5"/>
    <property type="match status" value="1"/>
</dbReference>
<dbReference type="SUPFAM" id="SSF54897">
    <property type="entry name" value="Protease propeptides/inhibitors"/>
    <property type="match status" value="1"/>
</dbReference>
<keyword evidence="7 11" id="KW-0720">Serine protease</keyword>
<dbReference type="InterPro" id="IPR032778">
    <property type="entry name" value="GF_recep_IV"/>
</dbReference>
<feature type="chain" id="PRO_5022118754" description="P/Homo B domain-containing protein" evidence="14">
    <location>
        <begin position="26"/>
        <end position="1749"/>
    </location>
</feature>
<keyword evidence="13" id="KW-1133">Transmembrane helix</keyword>
<organism evidence="16 17">
    <name type="scientific">Danionella cerebrum</name>
    <dbReference type="NCBI Taxonomy" id="2873325"/>
    <lineage>
        <taxon>Eukaryota</taxon>
        <taxon>Metazoa</taxon>
        <taxon>Chordata</taxon>
        <taxon>Craniata</taxon>
        <taxon>Vertebrata</taxon>
        <taxon>Euteleostomi</taxon>
        <taxon>Actinopterygii</taxon>
        <taxon>Neopterygii</taxon>
        <taxon>Teleostei</taxon>
        <taxon>Ostariophysi</taxon>
        <taxon>Cypriniformes</taxon>
        <taxon>Danionidae</taxon>
        <taxon>Danioninae</taxon>
        <taxon>Danionella</taxon>
    </lineage>
</organism>
<dbReference type="CDD" id="cd00064">
    <property type="entry name" value="FU"/>
    <property type="match status" value="9"/>
</dbReference>
<evidence type="ECO:0000256" key="3">
    <source>
        <dbReference type="ARBA" id="ARBA00022685"/>
    </source>
</evidence>
<dbReference type="SUPFAM" id="SSF52743">
    <property type="entry name" value="Subtilisin-like"/>
    <property type="match status" value="1"/>
</dbReference>
<dbReference type="SMART" id="SM00181">
    <property type="entry name" value="EGF"/>
    <property type="match status" value="12"/>
</dbReference>
<keyword evidence="3" id="KW-0165">Cleavage on pair of basic residues</keyword>
<dbReference type="Pfam" id="PF16470">
    <property type="entry name" value="S8_pro-domain"/>
    <property type="match status" value="1"/>
</dbReference>
<dbReference type="Pfam" id="PF01483">
    <property type="entry name" value="P_proprotein"/>
    <property type="match status" value="1"/>
</dbReference>
<feature type="active site" description="Charge relay system" evidence="10 11">
    <location>
        <position position="389"/>
    </location>
</feature>
<dbReference type="InterPro" id="IPR032815">
    <property type="entry name" value="S8_pro-domain"/>
</dbReference>
<dbReference type="InterPro" id="IPR009030">
    <property type="entry name" value="Growth_fac_rcpt_cys_sf"/>
</dbReference>
<dbReference type="GO" id="GO:0016486">
    <property type="term" value="P:peptide hormone processing"/>
    <property type="evidence" value="ECO:0007669"/>
    <property type="project" value="TreeGrafter"/>
</dbReference>
<feature type="active site" description="Charge relay system" evidence="10 11">
    <location>
        <position position="174"/>
    </location>
</feature>
<reference evidence="16 17" key="1">
    <citation type="journal article" date="2019" name="Sci. Data">
        <title>Hybrid genome assembly and annotation of Danionella translucida.</title>
        <authorList>
            <person name="Kadobianskyi M."/>
            <person name="Schulze L."/>
            <person name="Schuelke M."/>
            <person name="Judkewitz B."/>
        </authorList>
    </citation>
    <scope>NUCLEOTIDE SEQUENCE [LARGE SCALE GENOMIC DNA]</scope>
    <source>
        <strain evidence="16 17">Bolton</strain>
    </source>
</reference>
<dbReference type="Gene3D" id="2.10.220.10">
    <property type="entry name" value="Hormone Receptor, Insulin-like Growth Factor Receptor 1, Chain A, domain 2"/>
    <property type="match status" value="11"/>
</dbReference>
<dbReference type="InterPro" id="IPR002884">
    <property type="entry name" value="P_dom"/>
</dbReference>
<dbReference type="InterPro" id="IPR000209">
    <property type="entry name" value="Peptidase_S8/S53_dom"/>
</dbReference>
<dbReference type="Pfam" id="PF00082">
    <property type="entry name" value="Peptidase_S8"/>
    <property type="match status" value="1"/>
</dbReference>
<gene>
    <name evidence="16" type="ORF">DNTS_003795</name>
</gene>
<dbReference type="InterPro" id="IPR034182">
    <property type="entry name" value="Kexin/furin"/>
</dbReference>
<dbReference type="EMBL" id="SRMA01027074">
    <property type="protein sequence ID" value="TRY60185.1"/>
    <property type="molecule type" value="Genomic_DNA"/>
</dbReference>
<dbReference type="GO" id="GO:0000139">
    <property type="term" value="C:Golgi membrane"/>
    <property type="evidence" value="ECO:0007669"/>
    <property type="project" value="TreeGrafter"/>
</dbReference>
<keyword evidence="17" id="KW-1185">Reference proteome</keyword>
<keyword evidence="13" id="KW-0812">Transmembrane</keyword>
<evidence type="ECO:0000256" key="9">
    <source>
        <dbReference type="ARBA" id="ARBA00023180"/>
    </source>
</evidence>
<feature type="domain" description="P/Homo B" evidence="15">
    <location>
        <begin position="464"/>
        <end position="604"/>
    </location>
</feature>
<dbReference type="STRING" id="623744.A0A553N425"/>
<evidence type="ECO:0000256" key="11">
    <source>
        <dbReference type="PROSITE-ProRule" id="PRU01240"/>
    </source>
</evidence>
<accession>A0A553N425</accession>
<dbReference type="SUPFAM" id="SSF49785">
    <property type="entry name" value="Galactose-binding domain-like"/>
    <property type="match status" value="1"/>
</dbReference>
<evidence type="ECO:0000256" key="8">
    <source>
        <dbReference type="ARBA" id="ARBA00023145"/>
    </source>
</evidence>
<keyword evidence="6 11" id="KW-0378">Hydrolase</keyword>
<comment type="caution">
    <text evidence="16">The sequence shown here is derived from an EMBL/GenBank/DDBJ whole genome shotgun (WGS) entry which is preliminary data.</text>
</comment>
<dbReference type="FunFam" id="2.60.120.260:FF:000006">
    <property type="entry name" value="Proprotein convertase subtilisin/kexin type 5"/>
    <property type="match status" value="1"/>
</dbReference>